<keyword evidence="14" id="KW-1185">Reference proteome</keyword>
<evidence type="ECO:0000256" key="4">
    <source>
        <dbReference type="ARBA" id="ARBA00022543"/>
    </source>
</evidence>
<evidence type="ECO:0000256" key="1">
    <source>
        <dbReference type="ARBA" id="ARBA00000085"/>
    </source>
</evidence>
<dbReference type="InterPro" id="IPR016132">
    <property type="entry name" value="Phyto_chromo_attachment"/>
</dbReference>
<dbReference type="GO" id="GO:0006355">
    <property type="term" value="P:regulation of DNA-templated transcription"/>
    <property type="evidence" value="ECO:0007669"/>
    <property type="project" value="InterPro"/>
</dbReference>
<dbReference type="InterPro" id="IPR005467">
    <property type="entry name" value="His_kinase_dom"/>
</dbReference>
<keyword evidence="9" id="KW-0157">Chromophore</keyword>
<dbReference type="Gene3D" id="1.10.287.130">
    <property type="match status" value="1"/>
</dbReference>
<dbReference type="InterPro" id="IPR050351">
    <property type="entry name" value="BphY/WalK/GraS-like"/>
</dbReference>
<dbReference type="CDD" id="cd00082">
    <property type="entry name" value="HisKA"/>
    <property type="match status" value="1"/>
</dbReference>
<dbReference type="GO" id="GO:0009881">
    <property type="term" value="F:photoreceptor activity"/>
    <property type="evidence" value="ECO:0007669"/>
    <property type="project" value="UniProtKB-KW"/>
</dbReference>
<dbReference type="GO" id="GO:0000155">
    <property type="term" value="F:phosphorelay sensor kinase activity"/>
    <property type="evidence" value="ECO:0007669"/>
    <property type="project" value="InterPro"/>
</dbReference>
<evidence type="ECO:0000256" key="6">
    <source>
        <dbReference type="ARBA" id="ARBA00022606"/>
    </source>
</evidence>
<dbReference type="InterPro" id="IPR036890">
    <property type="entry name" value="HATPase_C_sf"/>
</dbReference>
<dbReference type="EC" id="2.7.13.3" evidence="3"/>
<dbReference type="RefSeq" id="WP_142530504.1">
    <property type="nucleotide sequence ID" value="NZ_CBCSJO010000012.1"/>
</dbReference>
<dbReference type="PROSITE" id="PS50109">
    <property type="entry name" value="HIS_KIN"/>
    <property type="match status" value="1"/>
</dbReference>
<gene>
    <name evidence="13" type="ORF">SAMN06265348_11373</name>
</gene>
<keyword evidence="4" id="KW-0600">Photoreceptor protein</keyword>
<dbReference type="InterPro" id="IPR003594">
    <property type="entry name" value="HATPase_dom"/>
</dbReference>
<comment type="similarity">
    <text evidence="2">In the N-terminal section; belongs to the phytochrome family.</text>
</comment>
<dbReference type="FunFam" id="3.30.565.10:FF:000006">
    <property type="entry name" value="Sensor histidine kinase WalK"/>
    <property type="match status" value="1"/>
</dbReference>
<organism evidence="13 14">
    <name type="scientific">Pedobacter westerhofensis</name>
    <dbReference type="NCBI Taxonomy" id="425512"/>
    <lineage>
        <taxon>Bacteria</taxon>
        <taxon>Pseudomonadati</taxon>
        <taxon>Bacteroidota</taxon>
        <taxon>Sphingobacteriia</taxon>
        <taxon>Sphingobacteriales</taxon>
        <taxon>Sphingobacteriaceae</taxon>
        <taxon>Pedobacter</taxon>
    </lineage>
</organism>
<evidence type="ECO:0000256" key="7">
    <source>
        <dbReference type="ARBA" id="ARBA00022679"/>
    </source>
</evidence>
<evidence type="ECO:0000256" key="9">
    <source>
        <dbReference type="ARBA" id="ARBA00022991"/>
    </source>
</evidence>
<dbReference type="InterPro" id="IPR003661">
    <property type="entry name" value="HisK_dim/P_dom"/>
</dbReference>
<dbReference type="InterPro" id="IPR003018">
    <property type="entry name" value="GAF"/>
</dbReference>
<dbReference type="Pfam" id="PF00360">
    <property type="entry name" value="PHY"/>
    <property type="match status" value="1"/>
</dbReference>
<proteinExistence type="inferred from homology"/>
<accession>A0A521FK77</accession>
<dbReference type="Pfam" id="PF01590">
    <property type="entry name" value="GAF"/>
    <property type="match status" value="1"/>
</dbReference>
<dbReference type="Proteomes" id="UP000320300">
    <property type="component" value="Unassembled WGS sequence"/>
</dbReference>
<dbReference type="GO" id="GO:0007234">
    <property type="term" value="P:osmosensory signaling via phosphorelay pathway"/>
    <property type="evidence" value="ECO:0007669"/>
    <property type="project" value="TreeGrafter"/>
</dbReference>
<evidence type="ECO:0000313" key="14">
    <source>
        <dbReference type="Proteomes" id="UP000320300"/>
    </source>
</evidence>
<keyword evidence="8 13" id="KW-0418">Kinase</keyword>
<dbReference type="InterPro" id="IPR013515">
    <property type="entry name" value="Phytochrome_cen-reg"/>
</dbReference>
<dbReference type="SMART" id="SM00388">
    <property type="entry name" value="HisKA"/>
    <property type="match status" value="1"/>
</dbReference>
<dbReference type="Gene3D" id="3.30.450.40">
    <property type="match status" value="1"/>
</dbReference>
<dbReference type="InterPro" id="IPR036097">
    <property type="entry name" value="HisK_dim/P_sf"/>
</dbReference>
<dbReference type="PANTHER" id="PTHR42878">
    <property type="entry name" value="TWO-COMPONENT HISTIDINE KINASE"/>
    <property type="match status" value="1"/>
</dbReference>
<dbReference type="SMART" id="SM00387">
    <property type="entry name" value="HATPase_c"/>
    <property type="match status" value="1"/>
</dbReference>
<protein>
    <recommendedName>
        <fullName evidence="3">histidine kinase</fullName>
        <ecNumber evidence="3">2.7.13.3</ecNumber>
    </recommendedName>
</protein>
<dbReference type="SUPFAM" id="SSF55874">
    <property type="entry name" value="ATPase domain of HSP90 chaperone/DNA topoisomerase II/histidine kinase"/>
    <property type="match status" value="1"/>
</dbReference>
<dbReference type="Gene3D" id="3.30.565.10">
    <property type="entry name" value="Histidine kinase-like ATPase, C-terminal domain"/>
    <property type="match status" value="1"/>
</dbReference>
<name>A0A521FK77_9SPHI</name>
<dbReference type="Pfam" id="PF08446">
    <property type="entry name" value="PAS_2"/>
    <property type="match status" value="1"/>
</dbReference>
<dbReference type="InterPro" id="IPR035965">
    <property type="entry name" value="PAS-like_dom_sf"/>
</dbReference>
<dbReference type="Gene3D" id="3.30.450.20">
    <property type="entry name" value="PAS domain"/>
    <property type="match status" value="1"/>
</dbReference>
<dbReference type="Pfam" id="PF02518">
    <property type="entry name" value="HATPase_c"/>
    <property type="match status" value="1"/>
</dbReference>
<dbReference type="OrthoDB" id="9766459at2"/>
<keyword evidence="6" id="KW-0716">Sensory transduction</keyword>
<dbReference type="GO" id="GO:0000156">
    <property type="term" value="F:phosphorelay response regulator activity"/>
    <property type="evidence" value="ECO:0007669"/>
    <property type="project" value="TreeGrafter"/>
</dbReference>
<dbReference type="GO" id="GO:0030295">
    <property type="term" value="F:protein kinase activator activity"/>
    <property type="evidence" value="ECO:0007669"/>
    <property type="project" value="TreeGrafter"/>
</dbReference>
<dbReference type="InterPro" id="IPR029016">
    <property type="entry name" value="GAF-like_dom_sf"/>
</dbReference>
<dbReference type="PROSITE" id="PS50046">
    <property type="entry name" value="PHYTOCHROME_2"/>
    <property type="match status" value="1"/>
</dbReference>
<dbReference type="SUPFAM" id="SSF47384">
    <property type="entry name" value="Homodimeric domain of signal transducing histidine kinase"/>
    <property type="match status" value="1"/>
</dbReference>
<sequence>MSEFIVNIDNCDLEPIHIPGKIQSHGFLIVISTTSQIEFVSENTANFLKISATDLLGKNITEVERIIDYQIQPAFISNLLLFGKNDNFEQVNPFEFTLSGFLFYLVISKSDSYYLLEFEVAGQDAALDIQKQMGRAIANMLGDKSLTNLLNNSAQQIKNIIHFDRIMIYKFAEDDHGEVISEAKNDDLASWIGLHYPASDIPKQARELYKKNLTRLIANVDEAPSRILSSHSAHDHLDLTHSQLRAVSPIHIQYLKNMGVASSFSISLLYKGELWGLIACHNYTPRFIDFKSRESAKLIGQILSSALEFRQDEEDQQLVDGFSKSLDKLSRYLNKTEIISEALLEQDVNLLNIVQASGAILIHENSVNELGKTPGKEQLANLLTWIKENVTEPVYQTNNLPEVYPAALEYKDVASGMLVCILSKDLSEYIIWFKPEIIETIKWAGDPGKPFEFNTAGGLQISPRHSFDLWMQTVTGKSEKWSKLEIRSVRQLRDEIIYAINQKANALRLLNEKLKIAYDELDTFSYTISHDLKNPLAVIKSYTQLLSRDKTIGDQGMKFLSRIGYGADKMHSLITEVLDYSRIGRAEVEHQNIDARAMITEIISDLRVIYHTENLKIHVGETPDLQGEKTMLLQVFSNLIGNAMKYSQNTAHPEVNIEGSIGKDHVQYSIRDNGIGIDPKDHHRLFELFQRMDNAQEIEGTGVGLSIVKRILDKHNARIWIESEVGKGSTFYVVFPLLQ</sequence>
<dbReference type="InterPro" id="IPR001294">
    <property type="entry name" value="Phytochrome"/>
</dbReference>
<dbReference type="SUPFAM" id="SSF55785">
    <property type="entry name" value="PYP-like sensor domain (PAS domain)"/>
    <property type="match status" value="1"/>
</dbReference>
<feature type="domain" description="Phytochrome chromophore attachment site" evidence="11">
    <location>
        <begin position="145"/>
        <end position="305"/>
    </location>
</feature>
<dbReference type="Pfam" id="PF00512">
    <property type="entry name" value="HisKA"/>
    <property type="match status" value="1"/>
</dbReference>
<dbReference type="EMBL" id="FXTN01000013">
    <property type="protein sequence ID" value="SMO96434.1"/>
    <property type="molecule type" value="Genomic_DNA"/>
</dbReference>
<dbReference type="PANTHER" id="PTHR42878:SF15">
    <property type="entry name" value="BACTERIOPHYTOCHROME"/>
    <property type="match status" value="1"/>
</dbReference>
<evidence type="ECO:0000259" key="12">
    <source>
        <dbReference type="PROSITE" id="PS50109"/>
    </source>
</evidence>
<keyword evidence="7" id="KW-0808">Transferase</keyword>
<feature type="domain" description="Histidine kinase" evidence="12">
    <location>
        <begin position="527"/>
        <end position="739"/>
    </location>
</feature>
<dbReference type="AlphaFoldDB" id="A0A521FK77"/>
<evidence type="ECO:0000313" key="13">
    <source>
        <dbReference type="EMBL" id="SMO96434.1"/>
    </source>
</evidence>
<dbReference type="InterPro" id="IPR013654">
    <property type="entry name" value="PAS_2"/>
</dbReference>
<dbReference type="SUPFAM" id="SSF55781">
    <property type="entry name" value="GAF domain-like"/>
    <property type="match status" value="2"/>
</dbReference>
<dbReference type="GO" id="GO:0009584">
    <property type="term" value="P:detection of visible light"/>
    <property type="evidence" value="ECO:0007669"/>
    <property type="project" value="InterPro"/>
</dbReference>
<dbReference type="PRINTS" id="PR01033">
    <property type="entry name" value="PHYTOCHROME"/>
</dbReference>
<evidence type="ECO:0000256" key="3">
    <source>
        <dbReference type="ARBA" id="ARBA00012438"/>
    </source>
</evidence>
<keyword evidence="10" id="KW-0675">Receptor</keyword>
<keyword evidence="5" id="KW-0597">Phosphoprotein</keyword>
<evidence type="ECO:0000256" key="2">
    <source>
        <dbReference type="ARBA" id="ARBA00006402"/>
    </source>
</evidence>
<dbReference type="InterPro" id="IPR043150">
    <property type="entry name" value="Phytochrome_PHY_sf"/>
</dbReference>
<evidence type="ECO:0000259" key="11">
    <source>
        <dbReference type="PROSITE" id="PS50046"/>
    </source>
</evidence>
<evidence type="ECO:0000256" key="5">
    <source>
        <dbReference type="ARBA" id="ARBA00022553"/>
    </source>
</evidence>
<evidence type="ECO:0000256" key="8">
    <source>
        <dbReference type="ARBA" id="ARBA00022777"/>
    </source>
</evidence>
<reference evidence="13 14" key="1">
    <citation type="submission" date="2017-05" db="EMBL/GenBank/DDBJ databases">
        <authorList>
            <person name="Varghese N."/>
            <person name="Submissions S."/>
        </authorList>
    </citation>
    <scope>NUCLEOTIDE SEQUENCE [LARGE SCALE GENOMIC DNA]</scope>
    <source>
        <strain evidence="13 14">DSM 19036</strain>
    </source>
</reference>
<dbReference type="SMART" id="SM00065">
    <property type="entry name" value="GAF"/>
    <property type="match status" value="1"/>
</dbReference>
<dbReference type="Gene3D" id="3.30.450.270">
    <property type="match status" value="1"/>
</dbReference>
<comment type="catalytic activity">
    <reaction evidence="1">
        <text>ATP + protein L-histidine = ADP + protein N-phospho-L-histidine.</text>
        <dbReference type="EC" id="2.7.13.3"/>
    </reaction>
</comment>
<evidence type="ECO:0000256" key="10">
    <source>
        <dbReference type="ARBA" id="ARBA00023170"/>
    </source>
</evidence>